<dbReference type="Gene3D" id="3.30.70.2740">
    <property type="match status" value="1"/>
</dbReference>
<evidence type="ECO:0000313" key="7">
    <source>
        <dbReference type="EMBL" id="GFG54704.1"/>
    </source>
</evidence>
<dbReference type="InterPro" id="IPR004113">
    <property type="entry name" value="FAD-bd_oxidored_4_C"/>
</dbReference>
<dbReference type="AlphaFoldDB" id="A0A7I9WAM6"/>
<organism evidence="7 8">
    <name type="scientific">Mycolicibacterium agri</name>
    <name type="common">Mycobacterium agri</name>
    <dbReference type="NCBI Taxonomy" id="36811"/>
    <lineage>
        <taxon>Bacteria</taxon>
        <taxon>Bacillati</taxon>
        <taxon>Actinomycetota</taxon>
        <taxon>Actinomycetes</taxon>
        <taxon>Mycobacteriales</taxon>
        <taxon>Mycobacteriaceae</taxon>
        <taxon>Mycolicibacterium</taxon>
    </lineage>
</organism>
<accession>A0A7I9WAM6</accession>
<reference evidence="7 8" key="1">
    <citation type="journal article" date="2019" name="Emerg. Microbes Infect.">
        <title>Comprehensive subspecies identification of 175 nontuberculous mycobacteria species based on 7547 genomic profiles.</title>
        <authorList>
            <person name="Matsumoto Y."/>
            <person name="Kinjo T."/>
            <person name="Motooka D."/>
            <person name="Nabeya D."/>
            <person name="Jung N."/>
            <person name="Uechi K."/>
            <person name="Horii T."/>
            <person name="Iida T."/>
            <person name="Fujita J."/>
            <person name="Nakamura S."/>
        </authorList>
    </citation>
    <scope>NUCLEOTIDE SEQUENCE [LARGE SCALE GENOMIC DNA]</scope>
    <source>
        <strain evidence="7 8">JCM 6377</strain>
    </source>
</reference>
<evidence type="ECO:0000256" key="4">
    <source>
        <dbReference type="ARBA" id="ARBA00022827"/>
    </source>
</evidence>
<dbReference type="PANTHER" id="PTHR42934">
    <property type="entry name" value="GLYCOLATE OXIDASE SUBUNIT GLCD"/>
    <property type="match status" value="1"/>
</dbReference>
<dbReference type="InterPro" id="IPR006094">
    <property type="entry name" value="Oxid_FAD_bind_N"/>
</dbReference>
<evidence type="ECO:0000256" key="5">
    <source>
        <dbReference type="ARBA" id="ARBA00023002"/>
    </source>
</evidence>
<evidence type="ECO:0000259" key="6">
    <source>
        <dbReference type="PROSITE" id="PS51387"/>
    </source>
</evidence>
<dbReference type="Pfam" id="PF01565">
    <property type="entry name" value="FAD_binding_4"/>
    <property type="match status" value="1"/>
</dbReference>
<dbReference type="InterPro" id="IPR036318">
    <property type="entry name" value="FAD-bd_PCMH-like_sf"/>
</dbReference>
<dbReference type="FunFam" id="1.10.45.10:FF:000001">
    <property type="entry name" value="D-lactate dehydrogenase mitochondrial"/>
    <property type="match status" value="1"/>
</dbReference>
<dbReference type="InterPro" id="IPR016169">
    <property type="entry name" value="FAD-bd_PCMH_sub2"/>
</dbReference>
<dbReference type="GO" id="GO:0016491">
    <property type="term" value="F:oxidoreductase activity"/>
    <property type="evidence" value="ECO:0007669"/>
    <property type="project" value="UniProtKB-KW"/>
</dbReference>
<dbReference type="SUPFAM" id="SSF55103">
    <property type="entry name" value="FAD-linked oxidases, C-terminal domain"/>
    <property type="match status" value="1"/>
</dbReference>
<dbReference type="Gene3D" id="1.10.45.10">
    <property type="entry name" value="Vanillyl-alcohol Oxidase, Chain A, domain 4"/>
    <property type="match status" value="1"/>
</dbReference>
<dbReference type="GO" id="GO:0071949">
    <property type="term" value="F:FAD binding"/>
    <property type="evidence" value="ECO:0007669"/>
    <property type="project" value="InterPro"/>
</dbReference>
<sequence>MTARSIDSVTALDSLIADLPEGMVVTDPAITEGYRQDRALDPSAGKPLAVVRPLTTEQVQTVMRWASAHRVPVVPRGAGSGLSGGATALDNGIVLSTEKMRDITVDPVTRTAVCQPGLFNAEVKKAAAKYGLWYPPDPSSFEICSIGGNIATNAGGLCCVKYGVTTDYVMGLQVVLADGTAVRLGGPRLKDVAGLSLTKLFVGSEGTLGIVTEITLRLLPKQNRSSTVVANFPTVDAATSAVLGVSGQMRPSMLEFMDAVAINAVEDKLRMGLDRDAAALLLAGSDERGHSAAEDAARIAEAFGQNGATDVFTTDDPDEGEAFVAARRFAIPAVEAKGTLLLEDVGVPLPRLGDLVGGVERIAAQREVMISVIAHAGDGNTHPLIVFDPSDAAMADRAQLAFGEIMDLAVGLGGTITGEHGVGRLKRPWLANQLGPEAMELNRRIKAALDPDGILNPGAAI</sequence>
<name>A0A7I9WAM6_MYCAG</name>
<dbReference type="InterPro" id="IPR051914">
    <property type="entry name" value="FAD-linked_OxidoTrans_Type4"/>
</dbReference>
<dbReference type="Gene3D" id="3.30.465.10">
    <property type="match status" value="1"/>
</dbReference>
<dbReference type="PROSITE" id="PS51387">
    <property type="entry name" value="FAD_PCMH"/>
    <property type="match status" value="1"/>
</dbReference>
<dbReference type="FunFam" id="3.30.465.10:FF:000036">
    <property type="entry name" value="Putative FAD-linked oxidoreductase"/>
    <property type="match status" value="1"/>
</dbReference>
<dbReference type="Pfam" id="PF02913">
    <property type="entry name" value="FAD-oxidase_C"/>
    <property type="match status" value="1"/>
</dbReference>
<keyword evidence="4" id="KW-0274">FAD</keyword>
<gene>
    <name evidence="7" type="ORF">MAGR_61450</name>
</gene>
<dbReference type="Proteomes" id="UP000465302">
    <property type="component" value="Unassembled WGS sequence"/>
</dbReference>
<evidence type="ECO:0000313" key="8">
    <source>
        <dbReference type="Proteomes" id="UP000465302"/>
    </source>
</evidence>
<evidence type="ECO:0000256" key="2">
    <source>
        <dbReference type="ARBA" id="ARBA00008000"/>
    </source>
</evidence>
<protein>
    <submittedName>
        <fullName evidence="7">Oxidoreductase</fullName>
    </submittedName>
</protein>
<evidence type="ECO:0000256" key="1">
    <source>
        <dbReference type="ARBA" id="ARBA00001974"/>
    </source>
</evidence>
<evidence type="ECO:0000256" key="3">
    <source>
        <dbReference type="ARBA" id="ARBA00022630"/>
    </source>
</evidence>
<dbReference type="InterPro" id="IPR016164">
    <property type="entry name" value="FAD-linked_Oxase-like_C"/>
</dbReference>
<comment type="caution">
    <text evidence="7">The sequence shown here is derived from an EMBL/GenBank/DDBJ whole genome shotgun (WGS) entry which is preliminary data.</text>
</comment>
<dbReference type="InterPro" id="IPR016171">
    <property type="entry name" value="Vanillyl_alc_oxidase_C-sub2"/>
</dbReference>
<dbReference type="SUPFAM" id="SSF56176">
    <property type="entry name" value="FAD-binding/transporter-associated domain-like"/>
    <property type="match status" value="1"/>
</dbReference>
<dbReference type="FunFam" id="3.30.70.2740:FF:000001">
    <property type="entry name" value="D-lactate dehydrogenase mitochondrial"/>
    <property type="match status" value="1"/>
</dbReference>
<keyword evidence="3" id="KW-0285">Flavoprotein</keyword>
<dbReference type="InterPro" id="IPR016166">
    <property type="entry name" value="FAD-bd_PCMH"/>
</dbReference>
<dbReference type="PANTHER" id="PTHR42934:SF2">
    <property type="entry name" value="GLYCOLATE OXIDASE SUBUNIT GLCD"/>
    <property type="match status" value="1"/>
</dbReference>
<dbReference type="EMBL" id="BLKS01000002">
    <property type="protein sequence ID" value="GFG54704.1"/>
    <property type="molecule type" value="Genomic_DNA"/>
</dbReference>
<comment type="cofactor">
    <cofactor evidence="1">
        <name>FAD</name>
        <dbReference type="ChEBI" id="CHEBI:57692"/>
    </cofactor>
</comment>
<keyword evidence="5" id="KW-0560">Oxidoreductase</keyword>
<proteinExistence type="inferred from homology"/>
<comment type="similarity">
    <text evidence="2">Belongs to the FAD-binding oxidoreductase/transferase type 4 family.</text>
</comment>
<feature type="domain" description="FAD-binding PCMH-type" evidence="6">
    <location>
        <begin position="43"/>
        <end position="221"/>
    </location>
</feature>